<feature type="compositionally biased region" description="Basic and acidic residues" evidence="3">
    <location>
        <begin position="9"/>
        <end position="36"/>
    </location>
</feature>
<protein>
    <recommendedName>
        <fullName evidence="6">Methanethiol oxidase</fullName>
    </recommendedName>
</protein>
<feature type="region of interest" description="Disordered" evidence="3">
    <location>
        <begin position="1"/>
        <end position="145"/>
    </location>
</feature>
<dbReference type="EMBL" id="CAJFDH010000006">
    <property type="protein sequence ID" value="CAD5230664.1"/>
    <property type="molecule type" value="Genomic_DNA"/>
</dbReference>
<feature type="compositionally biased region" description="Low complexity" evidence="3">
    <location>
        <begin position="37"/>
        <end position="46"/>
    </location>
</feature>
<comment type="caution">
    <text evidence="4">The sequence shown here is derived from an EMBL/GenBank/DDBJ whole genome shotgun (WGS) entry which is preliminary data.</text>
</comment>
<evidence type="ECO:0000256" key="2">
    <source>
        <dbReference type="ARBA" id="ARBA00023266"/>
    </source>
</evidence>
<dbReference type="Proteomes" id="UP000614601">
    <property type="component" value="Unassembled WGS sequence"/>
</dbReference>
<dbReference type="AlphaFoldDB" id="A0A811LQE0"/>
<name>A0A811LQE0_9BILA</name>
<reference evidence="4" key="1">
    <citation type="submission" date="2020-09" db="EMBL/GenBank/DDBJ databases">
        <authorList>
            <person name="Kikuchi T."/>
        </authorList>
    </citation>
    <scope>NUCLEOTIDE SEQUENCE</scope>
    <source>
        <strain evidence="4">SH1</strain>
    </source>
</reference>
<dbReference type="Pfam" id="PF05694">
    <property type="entry name" value="SBP56"/>
    <property type="match status" value="1"/>
</dbReference>
<feature type="compositionally biased region" description="Basic and acidic residues" evidence="3">
    <location>
        <begin position="81"/>
        <end position="92"/>
    </location>
</feature>
<feature type="compositionally biased region" description="Basic and acidic residues" evidence="3">
    <location>
        <begin position="59"/>
        <end position="68"/>
    </location>
</feature>
<dbReference type="PANTHER" id="PTHR23300:SF0">
    <property type="entry name" value="METHANETHIOL OXIDASE"/>
    <property type="match status" value="1"/>
</dbReference>
<feature type="compositionally biased region" description="Polar residues" evidence="3">
    <location>
        <begin position="70"/>
        <end position="80"/>
    </location>
</feature>
<keyword evidence="2" id="KW-0711">Selenium</keyword>
<dbReference type="OrthoDB" id="10252446at2759"/>
<proteinExistence type="inferred from homology"/>
<organism evidence="4 5">
    <name type="scientific">Bursaphelenchus okinawaensis</name>
    <dbReference type="NCBI Taxonomy" id="465554"/>
    <lineage>
        <taxon>Eukaryota</taxon>
        <taxon>Metazoa</taxon>
        <taxon>Ecdysozoa</taxon>
        <taxon>Nematoda</taxon>
        <taxon>Chromadorea</taxon>
        <taxon>Rhabditida</taxon>
        <taxon>Tylenchina</taxon>
        <taxon>Tylenchomorpha</taxon>
        <taxon>Aphelenchoidea</taxon>
        <taxon>Aphelenchoididae</taxon>
        <taxon>Bursaphelenchus</taxon>
    </lineage>
</organism>
<accession>A0A811LQE0</accession>
<evidence type="ECO:0000256" key="1">
    <source>
        <dbReference type="ARBA" id="ARBA00005606"/>
    </source>
</evidence>
<gene>
    <name evidence="4" type="ORF">BOKJ2_LOCUS14248</name>
</gene>
<feature type="compositionally biased region" description="Pro residues" evidence="3">
    <location>
        <begin position="47"/>
        <end position="57"/>
    </location>
</feature>
<comment type="similarity">
    <text evidence="1">Belongs to the selenium-binding protein family.</text>
</comment>
<evidence type="ECO:0000313" key="5">
    <source>
        <dbReference type="Proteomes" id="UP000614601"/>
    </source>
</evidence>
<feature type="compositionally biased region" description="Basic and acidic residues" evidence="3">
    <location>
        <begin position="177"/>
        <end position="199"/>
    </location>
</feature>
<feature type="compositionally biased region" description="Low complexity" evidence="3">
    <location>
        <begin position="200"/>
        <end position="211"/>
    </location>
</feature>
<evidence type="ECO:0008006" key="6">
    <source>
        <dbReference type="Google" id="ProtNLM"/>
    </source>
</evidence>
<keyword evidence="5" id="KW-1185">Reference proteome</keyword>
<evidence type="ECO:0000256" key="3">
    <source>
        <dbReference type="SAM" id="MobiDB-lite"/>
    </source>
</evidence>
<dbReference type="EMBL" id="CAJFCW020000006">
    <property type="protein sequence ID" value="CAG9127867.1"/>
    <property type="molecule type" value="Genomic_DNA"/>
</dbReference>
<evidence type="ECO:0000313" key="4">
    <source>
        <dbReference type="EMBL" id="CAD5230664.1"/>
    </source>
</evidence>
<feature type="region of interest" description="Disordered" evidence="3">
    <location>
        <begin position="271"/>
        <end position="315"/>
    </location>
</feature>
<feature type="region of interest" description="Disordered" evidence="3">
    <location>
        <begin position="157"/>
        <end position="235"/>
    </location>
</feature>
<dbReference type="PANTHER" id="PTHR23300">
    <property type="entry name" value="METHANETHIOL OXIDASE"/>
    <property type="match status" value="1"/>
</dbReference>
<dbReference type="InterPro" id="IPR008826">
    <property type="entry name" value="Se-bd"/>
</dbReference>
<dbReference type="GO" id="GO:0008430">
    <property type="term" value="F:selenium binding"/>
    <property type="evidence" value="ECO:0007669"/>
    <property type="project" value="InterPro"/>
</dbReference>
<sequence length="777" mass="86817">MVFCCCPRSTDKVEAKKDDKPKEESAKEKVVTEEPKPSNNNVSAKPNSPPPAPPLPDSKPVDNPRDSEEAQTPTELQNQHESVELVTVEKTEVSVNPEGSETEENINNDSQGPLDVTEDAISSTEAVETAELSEEEALNQEADQILSTEIGNVGFEKASENDGSIDVYSQNLTVNNGEDHGESVSHGEGEEHLNQRENGQENNENPGQNEENSSEVEENATEKDKNELETQAEASEAIRRDIELNIEKLDIQDSEDVTVEEVKPPPVAIIGAEKPTVPQGTFKFENDDDAPVDSDASSQNSRRQSMCDGTAKRNIRFTTPAEARRSPKERYLFVTCINTNDSRKPDALMTVDVNPDSRSFGEIVCKLPMPNTGDELHHSGWNACAGCKNDETACRSHLVLPCLHSSNIYIVDTENPRDLKLHKEINHKDLSHLNVTFLHTSHCLPSGDILISTLGDNTGKNKGDMILLDSKTFQVKKSWCNTSRLPKFHYDFWYQPRLNVLISTEWGNPKVIKDGFDPKHVTQGYYGNSVHIWDYTTGRPLQCITLDGPTGYLPLEVRFKHKPTEAHAFVGTALGSAIYHIYQEDPRDPWQHELSIAIPSKEVDGWILPKMPALVTDIIISMDDKYLYVACWLFGEVRQYNIKDPFNIKLTGRACFGGLIHSESDIKVTNDPEGHDREAPLRIRHTLVQGGPQMMQLSLDGRRLYVTNSLYSVWDKQFYPELPKHGGQMLKIDVDVENGGIQVDPLFLVDFGKVKDGPYCPHEMRYPGGDCTSDIFV</sequence>
<dbReference type="Proteomes" id="UP000783686">
    <property type="component" value="Unassembled WGS sequence"/>
</dbReference>
<dbReference type="SUPFAM" id="SSF75011">
    <property type="entry name" value="3-carboxy-cis,cis-mucoante lactonizing enzyme"/>
    <property type="match status" value="1"/>
</dbReference>
<feature type="compositionally biased region" description="Polar residues" evidence="3">
    <location>
        <begin position="167"/>
        <end position="176"/>
    </location>
</feature>